<reference evidence="1" key="1">
    <citation type="journal article" date="2017" name="Nature">
        <title>The genome of Chenopodium quinoa.</title>
        <authorList>
            <person name="Jarvis D.E."/>
            <person name="Ho Y.S."/>
            <person name="Lightfoot D.J."/>
            <person name="Schmoeckel S.M."/>
            <person name="Li B."/>
            <person name="Borm T.J.A."/>
            <person name="Ohyanagi H."/>
            <person name="Mineta K."/>
            <person name="Michell C.T."/>
            <person name="Saber N."/>
            <person name="Kharbatia N.M."/>
            <person name="Rupper R.R."/>
            <person name="Sharp A.R."/>
            <person name="Dally N."/>
            <person name="Boughton B.A."/>
            <person name="Woo Y.H."/>
            <person name="Gao G."/>
            <person name="Schijlen E.G.W.M."/>
            <person name="Guo X."/>
            <person name="Momin A.A."/>
            <person name="Negrao S."/>
            <person name="Al-Babili S."/>
            <person name="Gehring C."/>
            <person name="Roessner U."/>
            <person name="Jung C."/>
            <person name="Murphy K."/>
            <person name="Arold S.T."/>
            <person name="Gojobori T."/>
            <person name="van der Linden C.G."/>
            <person name="van Loo E.N."/>
            <person name="Jellen E.N."/>
            <person name="Maughan P.J."/>
            <person name="Tester M."/>
        </authorList>
    </citation>
    <scope>NUCLEOTIDE SEQUENCE [LARGE SCALE GENOMIC DNA]</scope>
    <source>
        <strain evidence="1">cv. PI 614886</strain>
    </source>
</reference>
<dbReference type="Gramene" id="AUR62008922-RA">
    <property type="protein sequence ID" value="AUR62008922-RA:cds"/>
    <property type="gene ID" value="AUR62008922"/>
</dbReference>
<evidence type="ECO:0000313" key="1">
    <source>
        <dbReference type="EnsemblPlants" id="AUR62008922-RA:cds"/>
    </source>
</evidence>
<evidence type="ECO:0008006" key="3">
    <source>
        <dbReference type="Google" id="ProtNLM"/>
    </source>
</evidence>
<reference evidence="1" key="2">
    <citation type="submission" date="2021-03" db="UniProtKB">
        <authorList>
            <consortium name="EnsemblPlants"/>
        </authorList>
    </citation>
    <scope>IDENTIFICATION</scope>
</reference>
<dbReference type="PANTHER" id="PTHR46033:SF17">
    <property type="entry name" value="AMINOTRANSFERASE-LIKE PLANT MOBILE DOMAIN-CONTAINING PROTEIN"/>
    <property type="match status" value="1"/>
</dbReference>
<keyword evidence="2" id="KW-1185">Reference proteome</keyword>
<organism evidence="1 2">
    <name type="scientific">Chenopodium quinoa</name>
    <name type="common">Quinoa</name>
    <dbReference type="NCBI Taxonomy" id="63459"/>
    <lineage>
        <taxon>Eukaryota</taxon>
        <taxon>Viridiplantae</taxon>
        <taxon>Streptophyta</taxon>
        <taxon>Embryophyta</taxon>
        <taxon>Tracheophyta</taxon>
        <taxon>Spermatophyta</taxon>
        <taxon>Magnoliopsida</taxon>
        <taxon>eudicotyledons</taxon>
        <taxon>Gunneridae</taxon>
        <taxon>Pentapetalae</taxon>
        <taxon>Caryophyllales</taxon>
        <taxon>Chenopodiaceae</taxon>
        <taxon>Chenopodioideae</taxon>
        <taxon>Atripliceae</taxon>
        <taxon>Chenopodium</taxon>
    </lineage>
</organism>
<evidence type="ECO:0000313" key="2">
    <source>
        <dbReference type="Proteomes" id="UP000596660"/>
    </source>
</evidence>
<dbReference type="Proteomes" id="UP000596660">
    <property type="component" value="Unplaced"/>
</dbReference>
<dbReference type="InterPro" id="IPR044824">
    <property type="entry name" value="MAIN-like"/>
</dbReference>
<accession>A0A803LAN3</accession>
<proteinExistence type="predicted"/>
<dbReference type="EnsemblPlants" id="AUR62008922-RA">
    <property type="protein sequence ID" value="AUR62008922-RA:cds"/>
    <property type="gene ID" value="AUR62008922"/>
</dbReference>
<protein>
    <recommendedName>
        <fullName evidence="3">Aminotransferase-like plant mobile domain-containing protein</fullName>
    </recommendedName>
</protein>
<dbReference type="GO" id="GO:0010073">
    <property type="term" value="P:meristem maintenance"/>
    <property type="evidence" value="ECO:0007669"/>
    <property type="project" value="InterPro"/>
</dbReference>
<dbReference type="AlphaFoldDB" id="A0A803LAN3"/>
<name>A0A803LAN3_CHEQI</name>
<sequence>MDLLNQCVESGGLYSVLTLPESNLLSPFLKEVMEYNVVGTNTFQINGHTLGITLEDVLFLTRLKIDGDPVLIKNYSDVHSISILRDVISDISELRTIALATDRDDNCRLLRDAIRYAWGAAILAHLQYHLERFHQTGKLYGCSWLLVCFFLIRIPKLWDSLRIEDARQELEAGALDQHPFPMAWIMTKLHSNNAIFNDHRGGYRRRMHFAFQDLKDEHFFSLSS</sequence>
<dbReference type="PANTHER" id="PTHR46033">
    <property type="entry name" value="PROTEIN MAIN-LIKE 2"/>
    <property type="match status" value="1"/>
</dbReference>